<feature type="domain" description="GRIP" evidence="7">
    <location>
        <begin position="256"/>
        <end position="306"/>
    </location>
</feature>
<dbReference type="InterPro" id="IPR051952">
    <property type="entry name" value="Golgi-autophagy_related"/>
</dbReference>
<dbReference type="VEuPathDB" id="TriTrypDB:BSAL_46865"/>
<keyword evidence="4 6" id="KW-0175">Coiled coil</keyword>
<evidence type="ECO:0000256" key="4">
    <source>
        <dbReference type="ARBA" id="ARBA00023054"/>
    </source>
</evidence>
<organism evidence="8 9">
    <name type="scientific">Bodo saltans</name>
    <name type="common">Flagellated protozoan</name>
    <dbReference type="NCBI Taxonomy" id="75058"/>
    <lineage>
        <taxon>Eukaryota</taxon>
        <taxon>Discoba</taxon>
        <taxon>Euglenozoa</taxon>
        <taxon>Kinetoplastea</taxon>
        <taxon>Metakinetoplastina</taxon>
        <taxon>Eubodonida</taxon>
        <taxon>Bodonidae</taxon>
        <taxon>Bodo</taxon>
    </lineage>
</organism>
<dbReference type="SMART" id="SM00755">
    <property type="entry name" value="Grip"/>
    <property type="match status" value="1"/>
</dbReference>
<evidence type="ECO:0000259" key="7">
    <source>
        <dbReference type="PROSITE" id="PS50913"/>
    </source>
</evidence>
<keyword evidence="3" id="KW-0963">Cytoplasm</keyword>
<evidence type="ECO:0000256" key="5">
    <source>
        <dbReference type="ARBA" id="ARBA00023136"/>
    </source>
</evidence>
<dbReference type="PANTHER" id="PTHR23157:SF25">
    <property type="entry name" value="GRIP AND COILED-COIL DOMAIN-CONTAINING PROTEIN 1"/>
    <property type="match status" value="1"/>
</dbReference>
<evidence type="ECO:0000313" key="9">
    <source>
        <dbReference type="Proteomes" id="UP000051952"/>
    </source>
</evidence>
<evidence type="ECO:0000256" key="3">
    <source>
        <dbReference type="ARBA" id="ARBA00022490"/>
    </source>
</evidence>
<protein>
    <recommendedName>
        <fullName evidence="7">GRIP domain-containing protein</fullName>
    </recommendedName>
</protein>
<evidence type="ECO:0000313" key="8">
    <source>
        <dbReference type="EMBL" id="CUG94174.1"/>
    </source>
</evidence>
<dbReference type="AlphaFoldDB" id="A0A0S4JVC5"/>
<evidence type="ECO:0000256" key="6">
    <source>
        <dbReference type="SAM" id="Coils"/>
    </source>
</evidence>
<evidence type="ECO:0000256" key="1">
    <source>
        <dbReference type="ARBA" id="ARBA00004184"/>
    </source>
</evidence>
<keyword evidence="5" id="KW-0472">Membrane</keyword>
<accession>A0A0S4JVC5</accession>
<dbReference type="EMBL" id="CYKH01002223">
    <property type="protein sequence ID" value="CUG94174.1"/>
    <property type="molecule type" value="Genomic_DNA"/>
</dbReference>
<sequence>MDKKVALWREKVRAVKDADEQRIAEKELEISRLKEVNDNSLRDGSMVDELRNALRLTEARFDECVEKLEHEREQSLEVHKRSEHDLSARLAESDERCDLLRKELKRLRDQLSMRDERCDLLRKELKRLRDQLSMRPEAVTTPTTSVAPTGLRDASSTLSLTVSLVGGGGVAAPVPSPSPAVSGNPSALLRAAAGGVFETDMVSFASLQSNRDGEIRQLNDKIAELERAISRMTSDSTHHEKMVTQLTKELEAYKAKERMALSMEYIRNVILSFLCTTNEDSRLRIIPAIATILEFTEAEKETLQRRLPGCPRLH</sequence>
<keyword evidence="9" id="KW-1185">Reference proteome</keyword>
<dbReference type="PROSITE" id="PS50913">
    <property type="entry name" value="GRIP"/>
    <property type="match status" value="1"/>
</dbReference>
<gene>
    <name evidence="8" type="ORF">BSAL_46865</name>
</gene>
<proteinExistence type="predicted"/>
<feature type="coiled-coil region" evidence="6">
    <location>
        <begin position="208"/>
        <end position="235"/>
    </location>
</feature>
<feature type="coiled-coil region" evidence="6">
    <location>
        <begin position="16"/>
        <end position="131"/>
    </location>
</feature>
<reference evidence="9" key="1">
    <citation type="submission" date="2015-09" db="EMBL/GenBank/DDBJ databases">
        <authorList>
            <consortium name="Pathogen Informatics"/>
        </authorList>
    </citation>
    <scope>NUCLEOTIDE SEQUENCE [LARGE SCALE GENOMIC DNA]</scope>
    <source>
        <strain evidence="9">Lake Konstanz</strain>
    </source>
</reference>
<dbReference type="Proteomes" id="UP000051952">
    <property type="component" value="Unassembled WGS sequence"/>
</dbReference>
<dbReference type="GO" id="GO:0005794">
    <property type="term" value="C:Golgi apparatus"/>
    <property type="evidence" value="ECO:0007669"/>
    <property type="project" value="TreeGrafter"/>
</dbReference>
<evidence type="ECO:0000256" key="2">
    <source>
        <dbReference type="ARBA" id="ARBA00004496"/>
    </source>
</evidence>
<comment type="subcellular location">
    <subcellularLocation>
        <location evidence="2">Cytoplasm</location>
    </subcellularLocation>
    <subcellularLocation>
        <location evidence="1">Endomembrane system</location>
        <topology evidence="1">Peripheral membrane protein</topology>
    </subcellularLocation>
</comment>
<dbReference type="OrthoDB" id="267737at2759"/>
<dbReference type="Pfam" id="PF01465">
    <property type="entry name" value="GRIP"/>
    <property type="match status" value="1"/>
</dbReference>
<dbReference type="PANTHER" id="PTHR23157">
    <property type="entry name" value="GRIP AND COILED-COIL DOMAIN-CONTAINING PROTEIN 1"/>
    <property type="match status" value="1"/>
</dbReference>
<name>A0A0S4JVC5_BODSA</name>
<dbReference type="InterPro" id="IPR000237">
    <property type="entry name" value="GRIP_dom"/>
</dbReference>